<proteinExistence type="predicted"/>
<organism evidence="2 3">
    <name type="scientific">Candidatus Roizmanbacteria bacterium RIFOXYD1_FULL_38_12</name>
    <dbReference type="NCBI Taxonomy" id="1802093"/>
    <lineage>
        <taxon>Bacteria</taxon>
        <taxon>Candidatus Roizmaniibacteriota</taxon>
    </lineage>
</organism>
<evidence type="ECO:0000256" key="1">
    <source>
        <dbReference type="SAM" id="Phobius"/>
    </source>
</evidence>
<reference evidence="2 3" key="1">
    <citation type="journal article" date="2016" name="Nat. Commun.">
        <title>Thousands of microbial genomes shed light on interconnected biogeochemical processes in an aquifer system.</title>
        <authorList>
            <person name="Anantharaman K."/>
            <person name="Brown C.T."/>
            <person name="Hug L.A."/>
            <person name="Sharon I."/>
            <person name="Castelle C.J."/>
            <person name="Probst A.J."/>
            <person name="Thomas B.C."/>
            <person name="Singh A."/>
            <person name="Wilkins M.J."/>
            <person name="Karaoz U."/>
            <person name="Brodie E.L."/>
            <person name="Williams K.H."/>
            <person name="Hubbard S.S."/>
            <person name="Banfield J.F."/>
        </authorList>
    </citation>
    <scope>NUCLEOTIDE SEQUENCE [LARGE SCALE GENOMIC DNA]</scope>
</reference>
<keyword evidence="1" id="KW-1133">Transmembrane helix</keyword>
<feature type="transmembrane region" description="Helical" evidence="1">
    <location>
        <begin position="65"/>
        <end position="86"/>
    </location>
</feature>
<dbReference type="Proteomes" id="UP000177050">
    <property type="component" value="Unassembled WGS sequence"/>
</dbReference>
<comment type="caution">
    <text evidence="2">The sequence shown here is derived from an EMBL/GenBank/DDBJ whole genome shotgun (WGS) entry which is preliminary data.</text>
</comment>
<keyword evidence="1" id="KW-0812">Transmembrane</keyword>
<protein>
    <submittedName>
        <fullName evidence="2">Uncharacterized protein</fullName>
    </submittedName>
</protein>
<accession>A0A1F7L101</accession>
<feature type="transmembrane region" description="Helical" evidence="1">
    <location>
        <begin position="32"/>
        <end position="53"/>
    </location>
</feature>
<name>A0A1F7L101_9BACT</name>
<keyword evidence="1" id="KW-0472">Membrane</keyword>
<dbReference type="AlphaFoldDB" id="A0A1F7L101"/>
<evidence type="ECO:0000313" key="2">
    <source>
        <dbReference type="EMBL" id="OGK73810.1"/>
    </source>
</evidence>
<dbReference type="EMBL" id="MGBR01000001">
    <property type="protein sequence ID" value="OGK73810.1"/>
    <property type="molecule type" value="Genomic_DNA"/>
</dbReference>
<evidence type="ECO:0000313" key="3">
    <source>
        <dbReference type="Proteomes" id="UP000177050"/>
    </source>
</evidence>
<gene>
    <name evidence="2" type="ORF">A3K52_03445</name>
</gene>
<sequence>MEGHKDIEAYQALLEIDTKERSFASRQGYIKAYVLSILLPPIGLYYFIKYIFFGDGSKDDMKAGLMAFLLTICALGISIGISTILFKQMNTPLPASSTNILKEMITPANQDALKKLFQ</sequence>